<accession>A0A9K3DRD8</accession>
<evidence type="ECO:0000313" key="2">
    <source>
        <dbReference type="Proteomes" id="UP000215914"/>
    </source>
</evidence>
<comment type="caution">
    <text evidence="1">The sequence shown here is derived from an EMBL/GenBank/DDBJ whole genome shotgun (WGS) entry which is preliminary data.</text>
</comment>
<keyword evidence="2" id="KW-1185">Reference proteome</keyword>
<proteinExistence type="predicted"/>
<dbReference type="AlphaFoldDB" id="A0A9K3DRD8"/>
<evidence type="ECO:0000313" key="1">
    <source>
        <dbReference type="EMBL" id="KAF5760141.1"/>
    </source>
</evidence>
<name>A0A9K3DRD8_HELAN</name>
<dbReference type="Proteomes" id="UP000215914">
    <property type="component" value="Unassembled WGS sequence"/>
</dbReference>
<gene>
    <name evidence="1" type="ORF">HanXRQr2_Chr16g0749811</name>
</gene>
<reference evidence="1" key="2">
    <citation type="submission" date="2020-06" db="EMBL/GenBank/DDBJ databases">
        <title>Helianthus annuus Genome sequencing and assembly Release 2.</title>
        <authorList>
            <person name="Gouzy J."/>
            <person name="Langlade N."/>
            <person name="Munos S."/>
        </authorList>
    </citation>
    <scope>NUCLEOTIDE SEQUENCE</scope>
    <source>
        <tissue evidence="1">Leaves</tissue>
    </source>
</reference>
<dbReference type="Gramene" id="mRNA:HanXRQr2_Chr16g0749811">
    <property type="protein sequence ID" value="CDS:HanXRQr2_Chr16g0749811.1"/>
    <property type="gene ID" value="HanXRQr2_Chr16g0749811"/>
</dbReference>
<protein>
    <submittedName>
        <fullName evidence="1">Uncharacterized protein</fullName>
    </submittedName>
</protein>
<reference evidence="1" key="1">
    <citation type="journal article" date="2017" name="Nature">
        <title>The sunflower genome provides insights into oil metabolism, flowering and Asterid evolution.</title>
        <authorList>
            <person name="Badouin H."/>
            <person name="Gouzy J."/>
            <person name="Grassa C.J."/>
            <person name="Murat F."/>
            <person name="Staton S.E."/>
            <person name="Cottret L."/>
            <person name="Lelandais-Briere C."/>
            <person name="Owens G.L."/>
            <person name="Carrere S."/>
            <person name="Mayjonade B."/>
            <person name="Legrand L."/>
            <person name="Gill N."/>
            <person name="Kane N.C."/>
            <person name="Bowers J.E."/>
            <person name="Hubner S."/>
            <person name="Bellec A."/>
            <person name="Berard A."/>
            <person name="Berges H."/>
            <person name="Blanchet N."/>
            <person name="Boniface M.C."/>
            <person name="Brunel D."/>
            <person name="Catrice O."/>
            <person name="Chaidir N."/>
            <person name="Claudel C."/>
            <person name="Donnadieu C."/>
            <person name="Faraut T."/>
            <person name="Fievet G."/>
            <person name="Helmstetter N."/>
            <person name="King M."/>
            <person name="Knapp S.J."/>
            <person name="Lai Z."/>
            <person name="Le Paslier M.C."/>
            <person name="Lippi Y."/>
            <person name="Lorenzon L."/>
            <person name="Mandel J.R."/>
            <person name="Marage G."/>
            <person name="Marchand G."/>
            <person name="Marquand E."/>
            <person name="Bret-Mestries E."/>
            <person name="Morien E."/>
            <person name="Nambeesan S."/>
            <person name="Nguyen T."/>
            <person name="Pegot-Espagnet P."/>
            <person name="Pouilly N."/>
            <person name="Raftis F."/>
            <person name="Sallet E."/>
            <person name="Schiex T."/>
            <person name="Thomas J."/>
            <person name="Vandecasteele C."/>
            <person name="Vares D."/>
            <person name="Vear F."/>
            <person name="Vautrin S."/>
            <person name="Crespi M."/>
            <person name="Mangin B."/>
            <person name="Burke J.M."/>
            <person name="Salse J."/>
            <person name="Munos S."/>
            <person name="Vincourt P."/>
            <person name="Rieseberg L.H."/>
            <person name="Langlade N.B."/>
        </authorList>
    </citation>
    <scope>NUCLEOTIDE SEQUENCE</scope>
    <source>
        <tissue evidence="1">Leaves</tissue>
    </source>
</reference>
<organism evidence="1 2">
    <name type="scientific">Helianthus annuus</name>
    <name type="common">Common sunflower</name>
    <dbReference type="NCBI Taxonomy" id="4232"/>
    <lineage>
        <taxon>Eukaryota</taxon>
        <taxon>Viridiplantae</taxon>
        <taxon>Streptophyta</taxon>
        <taxon>Embryophyta</taxon>
        <taxon>Tracheophyta</taxon>
        <taxon>Spermatophyta</taxon>
        <taxon>Magnoliopsida</taxon>
        <taxon>eudicotyledons</taxon>
        <taxon>Gunneridae</taxon>
        <taxon>Pentapetalae</taxon>
        <taxon>asterids</taxon>
        <taxon>campanulids</taxon>
        <taxon>Asterales</taxon>
        <taxon>Asteraceae</taxon>
        <taxon>Asteroideae</taxon>
        <taxon>Heliantheae alliance</taxon>
        <taxon>Heliantheae</taxon>
        <taxon>Helianthus</taxon>
    </lineage>
</organism>
<dbReference type="EMBL" id="MNCJ02000331">
    <property type="protein sequence ID" value="KAF5760141.1"/>
    <property type="molecule type" value="Genomic_DNA"/>
</dbReference>
<sequence length="54" mass="6412">MDLTLNILNIFQCCIIRIFSEISFLFQKRFGTDANVAVFHRFHKNAFTIMNENK</sequence>